<keyword evidence="2" id="KW-1185">Reference proteome</keyword>
<evidence type="ECO:0000313" key="2">
    <source>
        <dbReference type="Proteomes" id="UP000182510"/>
    </source>
</evidence>
<name>A0A1L3J8D3_9FLAO</name>
<protein>
    <submittedName>
        <fullName evidence="1">Uncharacterized protein</fullName>
    </submittedName>
</protein>
<dbReference type="STRING" id="1913577.LPB144_03650"/>
<organism evidence="1 2">
    <name type="scientific">Christiangramia salexigens</name>
    <dbReference type="NCBI Taxonomy" id="1913577"/>
    <lineage>
        <taxon>Bacteria</taxon>
        <taxon>Pseudomonadati</taxon>
        <taxon>Bacteroidota</taxon>
        <taxon>Flavobacteriia</taxon>
        <taxon>Flavobacteriales</taxon>
        <taxon>Flavobacteriaceae</taxon>
        <taxon>Christiangramia</taxon>
    </lineage>
</organism>
<dbReference type="KEGG" id="grl:LPB144_03650"/>
<sequence>MKTVDKMEVLHSQSAEFIEKGENGKFLKLIPDTFLIKGDEEDGRYNQGYAIRHLNRRDIILIDVVEKSTKAAVKKLVDEGYLIKGILITCDGVLKSAYADLKTISEDAGGAPIYAHPRNNFKDTMKIKDITAKDKTLDAFGINIFDLPGSEGASVVVYSDLNDGMLFPGEDARGSDYDSDLNTFSRPEKTNENNDFGLAESWAAFDTPFTYLFPRKGKPGFNLEEGHQIDILNKLGRS</sequence>
<dbReference type="RefSeq" id="WP_072554047.1">
    <property type="nucleotide sequence ID" value="NZ_CP018153.1"/>
</dbReference>
<dbReference type="EMBL" id="CP018153">
    <property type="protein sequence ID" value="APG61364.1"/>
    <property type="molecule type" value="Genomic_DNA"/>
</dbReference>
<reference evidence="1 2" key="1">
    <citation type="submission" date="2016-11" db="EMBL/GenBank/DDBJ databases">
        <title>Gramella sp. LPB0144 isolated from marine environment.</title>
        <authorList>
            <person name="Kim E."/>
            <person name="Yi H."/>
        </authorList>
    </citation>
    <scope>NUCLEOTIDE SEQUENCE [LARGE SCALE GENOMIC DNA]</scope>
    <source>
        <strain evidence="1 2">LPB0144</strain>
    </source>
</reference>
<evidence type="ECO:0000313" key="1">
    <source>
        <dbReference type="EMBL" id="APG61364.1"/>
    </source>
</evidence>
<dbReference type="AlphaFoldDB" id="A0A1L3J8D3"/>
<proteinExistence type="predicted"/>
<accession>A0A1L3J8D3</accession>
<gene>
    <name evidence="1" type="ORF">LPB144_03650</name>
</gene>
<dbReference type="Proteomes" id="UP000182510">
    <property type="component" value="Chromosome"/>
</dbReference>
<dbReference type="OrthoDB" id="1449933at2"/>